<sequence>MGLSLLRLRIVTRVRLVLVSDDFLPTFGAKPVCVTFRRKRWEPSGKLVNCGLYRSAKGQVINADCNGAASIIKKVATQLSHIMSGSIGIRVVAK</sequence>
<proteinExistence type="predicted"/>
<evidence type="ECO:0000313" key="1">
    <source>
        <dbReference type="EMBL" id="RQH53531.1"/>
    </source>
</evidence>
<dbReference type="AlphaFoldDB" id="A0A3N6PIF9"/>
<dbReference type="EMBL" id="RCBY01000012">
    <property type="protein sequence ID" value="RQH53531.1"/>
    <property type="molecule type" value="Genomic_DNA"/>
</dbReference>
<accession>A0A3N6PIF9</accession>
<comment type="caution">
    <text evidence="1">The sequence shown here is derived from an EMBL/GenBank/DDBJ whole genome shotgun (WGS) entry which is preliminary data.</text>
</comment>
<gene>
    <name evidence="1" type="ORF">D5R40_03955</name>
</gene>
<organism evidence="1 2">
    <name type="scientific">Okeania hirsuta</name>
    <dbReference type="NCBI Taxonomy" id="1458930"/>
    <lineage>
        <taxon>Bacteria</taxon>
        <taxon>Bacillati</taxon>
        <taxon>Cyanobacteriota</taxon>
        <taxon>Cyanophyceae</taxon>
        <taxon>Oscillatoriophycideae</taxon>
        <taxon>Oscillatoriales</taxon>
        <taxon>Microcoleaceae</taxon>
        <taxon>Okeania</taxon>
    </lineage>
</organism>
<protein>
    <recommendedName>
        <fullName evidence="3">Transposase</fullName>
    </recommendedName>
</protein>
<dbReference type="Proteomes" id="UP000269154">
    <property type="component" value="Unassembled WGS sequence"/>
</dbReference>
<name>A0A3N6PIF9_9CYAN</name>
<evidence type="ECO:0000313" key="2">
    <source>
        <dbReference type="Proteomes" id="UP000269154"/>
    </source>
</evidence>
<evidence type="ECO:0008006" key="3">
    <source>
        <dbReference type="Google" id="ProtNLM"/>
    </source>
</evidence>
<reference evidence="1 2" key="1">
    <citation type="journal article" date="2018" name="ACS Chem. Biol.">
        <title>Ketoreductase domain dysfunction expands chemodiversity: malyngamide biosynthesis in the cyanobacterium Okeania hirsuta.</title>
        <authorList>
            <person name="Moss N.A."/>
            <person name="Leao T."/>
            <person name="Rankin M."/>
            <person name="McCullough T.M."/>
            <person name="Qu P."/>
            <person name="Korobeynikov A."/>
            <person name="Smith J.L."/>
            <person name="Gerwick L."/>
            <person name="Gerwick W.H."/>
        </authorList>
    </citation>
    <scope>NUCLEOTIDE SEQUENCE [LARGE SCALE GENOMIC DNA]</scope>
    <source>
        <strain evidence="1 2">PAB10Feb10-1</strain>
    </source>
</reference>
<keyword evidence="2" id="KW-1185">Reference proteome</keyword>